<comment type="caution">
    <text evidence="2">The sequence shown here is derived from an EMBL/GenBank/DDBJ whole genome shotgun (WGS) entry which is preliminary data.</text>
</comment>
<dbReference type="EMBL" id="VISO01000002">
    <property type="protein sequence ID" value="TVZ73005.1"/>
    <property type="molecule type" value="Genomic_DNA"/>
</dbReference>
<gene>
    <name evidence="2" type="ORF">BCL32_1202</name>
</gene>
<sequence>MNTIMRTLSLTLGVAVAAGCAWLTPFPTTVLAQDHSHEAVGFEGKVLLKTTATATDR</sequence>
<evidence type="ECO:0000313" key="3">
    <source>
        <dbReference type="Proteomes" id="UP000319824"/>
    </source>
</evidence>
<feature type="chain" id="PRO_5022132633" evidence="1">
    <location>
        <begin position="33"/>
        <end position="57"/>
    </location>
</feature>
<dbReference type="Proteomes" id="UP000319824">
    <property type="component" value="Unassembled WGS sequence"/>
</dbReference>
<evidence type="ECO:0000313" key="2">
    <source>
        <dbReference type="EMBL" id="TVZ73005.1"/>
    </source>
</evidence>
<feature type="signal peptide" evidence="1">
    <location>
        <begin position="1"/>
        <end position="32"/>
    </location>
</feature>
<evidence type="ECO:0000256" key="1">
    <source>
        <dbReference type="SAM" id="SignalP"/>
    </source>
</evidence>
<dbReference type="AlphaFoldDB" id="A0A559TEH8"/>
<keyword evidence="1" id="KW-0732">Signal</keyword>
<accession>A0A559TEH8</accession>
<reference evidence="2 3" key="1">
    <citation type="submission" date="2019-06" db="EMBL/GenBank/DDBJ databases">
        <title>Pac Bio to generate improved reference genome sequences for organisms with transposon mutant libraries (support for FEBA project).</title>
        <authorList>
            <person name="Blow M."/>
        </authorList>
    </citation>
    <scope>NUCLEOTIDE SEQUENCE [LARGE SCALE GENOMIC DNA]</scope>
    <source>
        <strain evidence="2 3">USDA 1844</strain>
    </source>
</reference>
<dbReference type="PROSITE" id="PS51257">
    <property type="entry name" value="PROKAR_LIPOPROTEIN"/>
    <property type="match status" value="1"/>
</dbReference>
<proteinExistence type="predicted"/>
<name>A0A559TEH8_9HYPH</name>
<protein>
    <submittedName>
        <fullName evidence="2">Uncharacterized protein</fullName>
    </submittedName>
</protein>
<organism evidence="2 3">
    <name type="scientific">Rhizobium mongolense USDA 1844</name>
    <dbReference type="NCBI Taxonomy" id="1079460"/>
    <lineage>
        <taxon>Bacteria</taxon>
        <taxon>Pseudomonadati</taxon>
        <taxon>Pseudomonadota</taxon>
        <taxon>Alphaproteobacteria</taxon>
        <taxon>Hyphomicrobiales</taxon>
        <taxon>Rhizobiaceae</taxon>
        <taxon>Rhizobium/Agrobacterium group</taxon>
        <taxon>Rhizobium</taxon>
    </lineage>
</organism>
<dbReference type="RefSeq" id="WP_022717857.1">
    <property type="nucleotide sequence ID" value="NZ_ATTQ01000018.1"/>
</dbReference>